<dbReference type="GO" id="GO:0004104">
    <property type="term" value="F:cholinesterase activity"/>
    <property type="evidence" value="ECO:0007669"/>
    <property type="project" value="InterPro"/>
</dbReference>
<keyword evidence="7" id="KW-1185">Reference proteome</keyword>
<dbReference type="PROSITE" id="PS01173">
    <property type="entry name" value="LIPASE_GDXG_HIS"/>
    <property type="match status" value="1"/>
</dbReference>
<dbReference type="PANTHER" id="PTHR45570">
    <property type="entry name" value="CARBOXYLIC ESTER HYDROLASE"/>
    <property type="match status" value="1"/>
</dbReference>
<evidence type="ECO:0000313" key="8">
    <source>
        <dbReference type="RefSeq" id="XP_035676521.1"/>
    </source>
</evidence>
<dbReference type="RefSeq" id="XP_035676521.1">
    <property type="nucleotide sequence ID" value="XM_035820628.1"/>
</dbReference>
<dbReference type="Pfam" id="PF00135">
    <property type="entry name" value="COesterase"/>
    <property type="match status" value="1"/>
</dbReference>
<dbReference type="InterPro" id="IPR019826">
    <property type="entry name" value="Carboxylesterase_B_AS"/>
</dbReference>
<evidence type="ECO:0000256" key="3">
    <source>
        <dbReference type="ARBA" id="ARBA00022801"/>
    </source>
</evidence>
<dbReference type="EC" id="3.1.1.-" evidence="5"/>
<dbReference type="KEGG" id="bfo:118415802"/>
<dbReference type="OMA" id="PFTINHK"/>
<dbReference type="InterPro" id="IPR002018">
    <property type="entry name" value="CarbesteraseB"/>
</dbReference>
<evidence type="ECO:0000313" key="7">
    <source>
        <dbReference type="Proteomes" id="UP000001554"/>
    </source>
</evidence>
<evidence type="ECO:0000256" key="2">
    <source>
        <dbReference type="ARBA" id="ARBA00010515"/>
    </source>
</evidence>
<gene>
    <name evidence="8" type="primary">LOC118415802</name>
</gene>
<dbReference type="PANTHER" id="PTHR45570:SF1">
    <property type="entry name" value="CARBOXYLIC ESTER HYDROLASE"/>
    <property type="match status" value="1"/>
</dbReference>
<feature type="active site" description="Acyl-ester intermediate" evidence="4">
    <location>
        <position position="221"/>
    </location>
</feature>
<keyword evidence="3 5" id="KW-0378">Hydrolase</keyword>
<accession>A0A9J7MR10</accession>
<feature type="active site" description="Charge relay system" evidence="4">
    <location>
        <position position="452"/>
    </location>
</feature>
<feature type="active site" description="Charge relay system" evidence="4">
    <location>
        <position position="348"/>
    </location>
</feature>
<dbReference type="InterPro" id="IPR002168">
    <property type="entry name" value="Lipase_GDXG_HIS_AS"/>
</dbReference>
<evidence type="ECO:0000256" key="1">
    <source>
        <dbReference type="ARBA" id="ARBA00005964"/>
    </source>
</evidence>
<evidence type="ECO:0000256" key="4">
    <source>
        <dbReference type="PIRSR" id="PIRSR600997-1"/>
    </source>
</evidence>
<dbReference type="InterPro" id="IPR000997">
    <property type="entry name" value="Cholinesterase"/>
</dbReference>
<dbReference type="OrthoDB" id="3200163at2759"/>
<proteinExistence type="inferred from homology"/>
<dbReference type="GeneID" id="118415802"/>
<dbReference type="PROSITE" id="PS00941">
    <property type="entry name" value="CARBOXYLESTERASE_B_2"/>
    <property type="match status" value="1"/>
</dbReference>
<dbReference type="SUPFAM" id="SSF53474">
    <property type="entry name" value="alpha/beta-Hydrolases"/>
    <property type="match status" value="1"/>
</dbReference>
<feature type="signal peptide" evidence="5">
    <location>
        <begin position="1"/>
        <end position="21"/>
    </location>
</feature>
<reference evidence="7" key="1">
    <citation type="journal article" date="2020" name="Nat. Ecol. Evol.">
        <title>Deeply conserved synteny resolves early events in vertebrate evolution.</title>
        <authorList>
            <person name="Simakov O."/>
            <person name="Marletaz F."/>
            <person name="Yue J.X."/>
            <person name="O'Connell B."/>
            <person name="Jenkins J."/>
            <person name="Brandt A."/>
            <person name="Calef R."/>
            <person name="Tung C.H."/>
            <person name="Huang T.K."/>
            <person name="Schmutz J."/>
            <person name="Satoh N."/>
            <person name="Yu J.K."/>
            <person name="Putnam N.H."/>
            <person name="Green R.E."/>
            <person name="Rokhsar D.S."/>
        </authorList>
    </citation>
    <scope>NUCLEOTIDE SEQUENCE [LARGE SCALE GENOMIC DNA]</scope>
    <source>
        <strain evidence="7">S238N-H82</strain>
    </source>
</reference>
<dbReference type="InterPro" id="IPR019819">
    <property type="entry name" value="Carboxylesterase_B_CS"/>
</dbReference>
<dbReference type="AlphaFoldDB" id="A0A9J7MR10"/>
<keyword evidence="5" id="KW-0732">Signal</keyword>
<evidence type="ECO:0000259" key="6">
    <source>
        <dbReference type="Pfam" id="PF00135"/>
    </source>
</evidence>
<dbReference type="PRINTS" id="PR00878">
    <property type="entry name" value="CHOLNESTRASE"/>
</dbReference>
<protein>
    <recommendedName>
        <fullName evidence="5">Carboxylic ester hydrolase</fullName>
        <ecNumber evidence="5">3.1.1.-</ecNumber>
    </recommendedName>
</protein>
<sequence length="560" mass="61806">MLFLRVSQILLFTAMMAGISAIDEAPVFQTQYGAVRGMSVNEGVIVLGLPFGLPPVDGLRWKPPEPFNTPWAPGIRDGSVPGPACPRHGCGPNDDDPQHVCPRDGKLSEDCLYLNIFAPYTVVNSTVKIPVLFWLHGGGFDSGTGSALCYDGRFLANKTNTVVVTTNYRLGALGFLVAGEGKDAATGNYGLLDQILALEWVQENIGNFGGDKTHVTIVGQSAGSDSIGIHMTNNRSAGLFERAIVLSLPFTINHKSHSEAARLGNRFAGLLNCSHGDMTCIRSKTTEEILDAQDKTGTFIANPFHLLEMFVQWGPYIDGDILAEELVDRFAKGQFHKKPFIIGTVTEEARPYVYGAFNKNISKLELDGIVVAFLGGKAEKAIREYNPPQTSDYRPYLSKAVTDWVFTCPTRNASRNAVEAGDTDVWLSVFDHSWSFKHAWGDSTYCDGHVCHGENVPFVFQTPPLANISLTPNEQVMADTIAYHYGNFAHTGDPNKQNQHLVSLNLNMSDTLTWPRYNNDNHYTILNITTPQNTLIRNYRQDKCDFWDKENIYNRGNQGG</sequence>
<name>A0A9J7MR10_BRAFL</name>
<organism evidence="7 8">
    <name type="scientific">Branchiostoma floridae</name>
    <name type="common">Florida lancelet</name>
    <name type="synonym">Amphioxus</name>
    <dbReference type="NCBI Taxonomy" id="7739"/>
    <lineage>
        <taxon>Eukaryota</taxon>
        <taxon>Metazoa</taxon>
        <taxon>Chordata</taxon>
        <taxon>Cephalochordata</taxon>
        <taxon>Leptocardii</taxon>
        <taxon>Amphioxiformes</taxon>
        <taxon>Branchiostomatidae</taxon>
        <taxon>Branchiostoma</taxon>
    </lineage>
</organism>
<dbReference type="Gene3D" id="3.40.50.1820">
    <property type="entry name" value="alpha/beta hydrolase"/>
    <property type="match status" value="1"/>
</dbReference>
<dbReference type="PROSITE" id="PS00122">
    <property type="entry name" value="CARBOXYLESTERASE_B_1"/>
    <property type="match status" value="1"/>
</dbReference>
<comment type="similarity">
    <text evidence="2">Belongs to the 'GDXG' lipolytic enzyme family.</text>
</comment>
<comment type="similarity">
    <text evidence="1 5">Belongs to the type-B carboxylesterase/lipase family.</text>
</comment>
<feature type="domain" description="Carboxylesterase type B" evidence="6">
    <location>
        <begin position="25"/>
        <end position="547"/>
    </location>
</feature>
<feature type="chain" id="PRO_5039963611" description="Carboxylic ester hydrolase" evidence="5">
    <location>
        <begin position="22"/>
        <end position="560"/>
    </location>
</feature>
<dbReference type="InterPro" id="IPR029058">
    <property type="entry name" value="AB_hydrolase_fold"/>
</dbReference>
<dbReference type="Proteomes" id="UP000001554">
    <property type="component" value="Chromosome 5"/>
</dbReference>
<reference evidence="8" key="2">
    <citation type="submission" date="2025-08" db="UniProtKB">
        <authorList>
            <consortium name="RefSeq"/>
        </authorList>
    </citation>
    <scope>IDENTIFICATION</scope>
    <source>
        <strain evidence="8">S238N-H82</strain>
        <tissue evidence="8">Testes</tissue>
    </source>
</reference>
<evidence type="ECO:0000256" key="5">
    <source>
        <dbReference type="RuleBase" id="RU361235"/>
    </source>
</evidence>